<evidence type="ECO:0000256" key="1">
    <source>
        <dbReference type="ARBA" id="ARBA00012513"/>
    </source>
</evidence>
<evidence type="ECO:0000313" key="11">
    <source>
        <dbReference type="EMBL" id="ALF56309.1"/>
    </source>
</evidence>
<dbReference type="Gene3D" id="1.10.510.10">
    <property type="entry name" value="Transferase(Phosphotransferase) domain 1"/>
    <property type="match status" value="1"/>
</dbReference>
<comment type="catalytic activity">
    <reaction evidence="8">
        <text>L-seryl-[protein] + ATP = O-phospho-L-seryl-[protein] + ADP + H(+)</text>
        <dbReference type="Rhea" id="RHEA:17989"/>
        <dbReference type="Rhea" id="RHEA-COMP:9863"/>
        <dbReference type="Rhea" id="RHEA-COMP:11604"/>
        <dbReference type="ChEBI" id="CHEBI:15378"/>
        <dbReference type="ChEBI" id="CHEBI:29999"/>
        <dbReference type="ChEBI" id="CHEBI:30616"/>
        <dbReference type="ChEBI" id="CHEBI:83421"/>
        <dbReference type="ChEBI" id="CHEBI:456216"/>
        <dbReference type="EC" id="2.7.11.1"/>
    </reaction>
</comment>
<dbReference type="Gene3D" id="3.30.200.20">
    <property type="entry name" value="Phosphorylase Kinase, domain 1"/>
    <property type="match status" value="1"/>
</dbReference>
<keyword evidence="12" id="KW-1185">Reference proteome</keyword>
<evidence type="ECO:0000256" key="5">
    <source>
        <dbReference type="ARBA" id="ARBA00022777"/>
    </source>
</evidence>
<proteinExistence type="predicted"/>
<evidence type="ECO:0000256" key="8">
    <source>
        <dbReference type="ARBA" id="ARBA00048679"/>
    </source>
</evidence>
<reference evidence="12" key="1">
    <citation type="submission" date="2015-07" db="EMBL/GenBank/DDBJ databases">
        <title>Genome Of Nitrogen-Fixing Cyanobacterium Nostoc piscinale CENA21 From Solimoes/Amazon River Floodplain Sediments And Comparative Genomics To Uncover Biosynthetic Natural Products Potential.</title>
        <authorList>
            <person name="Leao T.F."/>
            <person name="Leao P.N."/>
            <person name="Guimaraes P.I."/>
            <person name="de Melo A.G.C."/>
            <person name="Ramos R.T.J."/>
            <person name="Silva A."/>
            <person name="Fiore M.F."/>
            <person name="Schneider M.P.C."/>
        </authorList>
    </citation>
    <scope>NUCLEOTIDE SEQUENCE [LARGE SCALE GENOMIC DNA]</scope>
    <source>
        <strain evidence="12">CENA21</strain>
    </source>
</reference>
<keyword evidence="5" id="KW-0418">Kinase</keyword>
<evidence type="ECO:0000313" key="12">
    <source>
        <dbReference type="Proteomes" id="UP000062645"/>
    </source>
</evidence>
<keyword evidence="3" id="KW-0808">Transferase</keyword>
<comment type="catalytic activity">
    <reaction evidence="7">
        <text>L-threonyl-[protein] + ATP = O-phospho-L-threonyl-[protein] + ADP + H(+)</text>
        <dbReference type="Rhea" id="RHEA:46608"/>
        <dbReference type="Rhea" id="RHEA-COMP:11060"/>
        <dbReference type="Rhea" id="RHEA-COMP:11605"/>
        <dbReference type="ChEBI" id="CHEBI:15378"/>
        <dbReference type="ChEBI" id="CHEBI:30013"/>
        <dbReference type="ChEBI" id="CHEBI:30616"/>
        <dbReference type="ChEBI" id="CHEBI:61977"/>
        <dbReference type="ChEBI" id="CHEBI:456216"/>
        <dbReference type="EC" id="2.7.11.1"/>
    </reaction>
</comment>
<dbReference type="Pfam" id="PF00069">
    <property type="entry name" value="Pkinase"/>
    <property type="match status" value="1"/>
</dbReference>
<sequence>MIGGRYQIVEKLGQGGFGITFKAVDRQLPGNPLCVVKQFKPQNPDNWEVGKRLFEREAEQLQKLQELINHQQIPRILAYLTENQEFYLVQEYIQGHDLSQELVYGKQLSETDVIQLLHDILEVLSFVHKRYLIHRDIKPSNILRRASDNKIFLIDFGAVKELTTQIANLQGQLNSATIIGSKGYAPIEQCYGHPVLSSDIYAVGVIAIQALTGIFPPNSAIFTPHNGEIVWRDRAQVSPELANIIDKMVRRDYNQRYPSAAEALQAVNALILPPDITQPTPPSRKISQKKWLGVGIFATITSAILWLGFSTIRPQPQPLTNEYSQSDIKIKYPDNWITKKPGDFGGELIQLIPQNLQQENSCNPEVTVNKTELSQVLSLNEYKNIILERIKQDSSQTKITDTTNSTTTLSQYNAYRLTYSRQEYQCQFQVLEIGTVREGNAYYITYIAEQKEYNRYLPLVEKMINSFEIKNQ</sequence>
<evidence type="ECO:0000256" key="2">
    <source>
        <dbReference type="ARBA" id="ARBA00022527"/>
    </source>
</evidence>
<dbReference type="Gene3D" id="3.40.1000.10">
    <property type="entry name" value="Mog1/PsbP, alpha/beta/alpha sandwich"/>
    <property type="match status" value="1"/>
</dbReference>
<dbReference type="PANTHER" id="PTHR24363:SF0">
    <property type="entry name" value="SERINE_THREONINE KINASE LIKE DOMAIN CONTAINING 1"/>
    <property type="match status" value="1"/>
</dbReference>
<dbReference type="SMART" id="SM00220">
    <property type="entry name" value="S_TKc"/>
    <property type="match status" value="1"/>
</dbReference>
<dbReference type="PROSITE" id="PS50011">
    <property type="entry name" value="PROTEIN_KINASE_DOM"/>
    <property type="match status" value="1"/>
</dbReference>
<dbReference type="EMBL" id="CP012036">
    <property type="protein sequence ID" value="ALF56309.1"/>
    <property type="molecule type" value="Genomic_DNA"/>
</dbReference>
<keyword evidence="2" id="KW-0723">Serine/threonine-protein kinase</keyword>
<dbReference type="AlphaFoldDB" id="A0A0M4T1V8"/>
<dbReference type="Pfam" id="PF18933">
    <property type="entry name" value="PsbP_2"/>
    <property type="match status" value="1"/>
</dbReference>
<evidence type="ECO:0000256" key="3">
    <source>
        <dbReference type="ARBA" id="ARBA00022679"/>
    </source>
</evidence>
<accession>A0A0M4T1V8</accession>
<evidence type="ECO:0000256" key="6">
    <source>
        <dbReference type="ARBA" id="ARBA00022840"/>
    </source>
</evidence>
<organism evidence="11 12">
    <name type="scientific">Nostoc piscinale CENA21</name>
    <dbReference type="NCBI Taxonomy" id="224013"/>
    <lineage>
        <taxon>Bacteria</taxon>
        <taxon>Bacillati</taxon>
        <taxon>Cyanobacteriota</taxon>
        <taxon>Cyanophyceae</taxon>
        <taxon>Nostocales</taxon>
        <taxon>Nostocaceae</taxon>
        <taxon>Nostoc</taxon>
    </lineage>
</organism>
<protein>
    <recommendedName>
        <fullName evidence="1">non-specific serine/threonine protein kinase</fullName>
        <ecNumber evidence="1">2.7.11.1</ecNumber>
    </recommendedName>
</protein>
<dbReference type="STRING" id="224013.ACX27_08440"/>
<dbReference type="PATRIC" id="fig|224013.5.peg.2043"/>
<evidence type="ECO:0000256" key="9">
    <source>
        <dbReference type="PROSITE-ProRule" id="PRU10141"/>
    </source>
</evidence>
<dbReference type="SUPFAM" id="SSF56112">
    <property type="entry name" value="Protein kinase-like (PK-like)"/>
    <property type="match status" value="1"/>
</dbReference>
<gene>
    <name evidence="11" type="ORF">ACX27_08440</name>
</gene>
<dbReference type="KEGG" id="npz:ACX27_08440"/>
<keyword evidence="6 9" id="KW-0067">ATP-binding</keyword>
<dbReference type="GO" id="GO:0004674">
    <property type="term" value="F:protein serine/threonine kinase activity"/>
    <property type="evidence" value="ECO:0007669"/>
    <property type="project" value="UniProtKB-KW"/>
</dbReference>
<reference evidence="11 12" key="2">
    <citation type="journal article" date="2016" name="Genome Announc.">
        <title>Draft Genome Sequence of the N2-Fixing Cyanobacterium Nostoc piscinale CENA21, Isolated from the Brazilian Amazon Floodplain.</title>
        <authorList>
            <person name="Leao T."/>
            <person name="Guimaraes P.I."/>
            <person name="de Melo A.G."/>
            <person name="Ramos R.T."/>
            <person name="Leao P.N."/>
            <person name="Silva A."/>
            <person name="Fiore M.F."/>
            <person name="Schneider M.P."/>
        </authorList>
    </citation>
    <scope>NUCLEOTIDE SEQUENCE [LARGE SCALE GENOMIC DNA]</scope>
    <source>
        <strain evidence="11 12">CENA21</strain>
    </source>
</reference>
<dbReference type="GO" id="GO:0005524">
    <property type="term" value="F:ATP binding"/>
    <property type="evidence" value="ECO:0007669"/>
    <property type="project" value="UniProtKB-UniRule"/>
</dbReference>
<dbReference type="CDD" id="cd14014">
    <property type="entry name" value="STKc_PknB_like"/>
    <property type="match status" value="1"/>
</dbReference>
<evidence type="ECO:0000259" key="10">
    <source>
        <dbReference type="PROSITE" id="PS50011"/>
    </source>
</evidence>
<dbReference type="InterPro" id="IPR011009">
    <property type="entry name" value="Kinase-like_dom_sf"/>
</dbReference>
<dbReference type="InterPro" id="IPR017441">
    <property type="entry name" value="Protein_kinase_ATP_BS"/>
</dbReference>
<dbReference type="EC" id="2.7.11.1" evidence="1"/>
<feature type="domain" description="Protein kinase" evidence="10">
    <location>
        <begin position="6"/>
        <end position="271"/>
    </location>
</feature>
<dbReference type="PANTHER" id="PTHR24363">
    <property type="entry name" value="SERINE/THREONINE PROTEIN KINASE"/>
    <property type="match status" value="1"/>
</dbReference>
<evidence type="ECO:0000256" key="4">
    <source>
        <dbReference type="ARBA" id="ARBA00022741"/>
    </source>
</evidence>
<dbReference type="Proteomes" id="UP000062645">
    <property type="component" value="Chromosome"/>
</dbReference>
<keyword evidence="4 9" id="KW-0547">Nucleotide-binding</keyword>
<feature type="binding site" evidence="9">
    <location>
        <position position="37"/>
    </location>
    <ligand>
        <name>ATP</name>
        <dbReference type="ChEBI" id="CHEBI:30616"/>
    </ligand>
</feature>
<evidence type="ECO:0000256" key="7">
    <source>
        <dbReference type="ARBA" id="ARBA00047899"/>
    </source>
</evidence>
<name>A0A0M4T1V8_9NOSO</name>
<dbReference type="InterPro" id="IPR000719">
    <property type="entry name" value="Prot_kinase_dom"/>
</dbReference>
<dbReference type="PROSITE" id="PS00107">
    <property type="entry name" value="PROTEIN_KINASE_ATP"/>
    <property type="match status" value="1"/>
</dbReference>